<keyword evidence="3" id="KW-0539">Nucleus</keyword>
<organism evidence="5 6">
    <name type="scientific">Umbelopsis ramanniana AG</name>
    <dbReference type="NCBI Taxonomy" id="1314678"/>
    <lineage>
        <taxon>Eukaryota</taxon>
        <taxon>Fungi</taxon>
        <taxon>Fungi incertae sedis</taxon>
        <taxon>Mucoromycota</taxon>
        <taxon>Mucoromycotina</taxon>
        <taxon>Umbelopsidomycetes</taxon>
        <taxon>Umbelopsidales</taxon>
        <taxon>Umbelopsidaceae</taxon>
        <taxon>Umbelopsis</taxon>
    </lineage>
</organism>
<comment type="caution">
    <text evidence="5">The sequence shown here is derived from an EMBL/GenBank/DDBJ whole genome shotgun (WGS) entry which is preliminary data.</text>
</comment>
<evidence type="ECO:0000256" key="4">
    <source>
        <dbReference type="SAM" id="Coils"/>
    </source>
</evidence>
<dbReference type="Proteomes" id="UP001206595">
    <property type="component" value="Unassembled WGS sequence"/>
</dbReference>
<reference evidence="5" key="2">
    <citation type="journal article" date="2022" name="Proc. Natl. Acad. Sci. U.S.A.">
        <title>Diploid-dominant life cycles characterize the early evolution of Fungi.</title>
        <authorList>
            <person name="Amses K.R."/>
            <person name="Simmons D.R."/>
            <person name="Longcore J.E."/>
            <person name="Mondo S.J."/>
            <person name="Seto K."/>
            <person name="Jeronimo G.H."/>
            <person name="Bonds A.E."/>
            <person name="Quandt C.A."/>
            <person name="Davis W.J."/>
            <person name="Chang Y."/>
            <person name="Federici B.A."/>
            <person name="Kuo A."/>
            <person name="LaButti K."/>
            <person name="Pangilinan J."/>
            <person name="Andreopoulos W."/>
            <person name="Tritt A."/>
            <person name="Riley R."/>
            <person name="Hundley H."/>
            <person name="Johnson J."/>
            <person name="Lipzen A."/>
            <person name="Barry K."/>
            <person name="Lang B.F."/>
            <person name="Cuomo C.A."/>
            <person name="Buchler N.E."/>
            <person name="Grigoriev I.V."/>
            <person name="Spatafora J.W."/>
            <person name="Stajich J.E."/>
            <person name="James T.Y."/>
        </authorList>
    </citation>
    <scope>NUCLEOTIDE SEQUENCE</scope>
    <source>
        <strain evidence="5">AG</strain>
    </source>
</reference>
<evidence type="ECO:0000256" key="2">
    <source>
        <dbReference type="ARBA" id="ARBA00008044"/>
    </source>
</evidence>
<proteinExistence type="inferred from homology"/>
<gene>
    <name evidence="5" type="ORF">K450DRAFT_219314</name>
</gene>
<dbReference type="PANTHER" id="PTHR13375">
    <property type="entry name" value="FMS INTERACTING PROTEIN"/>
    <property type="match status" value="1"/>
</dbReference>
<dbReference type="GO" id="GO:0006406">
    <property type="term" value="P:mRNA export from nucleus"/>
    <property type="evidence" value="ECO:0007669"/>
    <property type="project" value="TreeGrafter"/>
</dbReference>
<dbReference type="EMBL" id="MU620893">
    <property type="protein sequence ID" value="KAI8584325.1"/>
    <property type="molecule type" value="Genomic_DNA"/>
</dbReference>
<feature type="coiled-coil region" evidence="4">
    <location>
        <begin position="141"/>
        <end position="168"/>
    </location>
</feature>
<evidence type="ECO:0000313" key="5">
    <source>
        <dbReference type="EMBL" id="KAI8584325.1"/>
    </source>
</evidence>
<accession>A0AAD5HH97</accession>
<dbReference type="PANTHER" id="PTHR13375:SF3">
    <property type="entry name" value="THO COMPLEX SUBUNIT 5 HOMOLOG"/>
    <property type="match status" value="1"/>
</dbReference>
<dbReference type="Pfam" id="PF09766">
    <property type="entry name" value="FmiP_Thoc5"/>
    <property type="match status" value="1"/>
</dbReference>
<dbReference type="InterPro" id="IPR019163">
    <property type="entry name" value="THO_Thoc5"/>
</dbReference>
<dbReference type="GeneID" id="75910692"/>
<dbReference type="AlphaFoldDB" id="A0AAD5HH97"/>
<reference evidence="5" key="1">
    <citation type="submission" date="2021-06" db="EMBL/GenBank/DDBJ databases">
        <authorList>
            <consortium name="DOE Joint Genome Institute"/>
            <person name="Mondo S.J."/>
            <person name="Amses K.R."/>
            <person name="Simmons D.R."/>
            <person name="Longcore J.E."/>
            <person name="Seto K."/>
            <person name="Alves G.H."/>
            <person name="Bonds A.E."/>
            <person name="Quandt C.A."/>
            <person name="Davis W.J."/>
            <person name="Chang Y."/>
            <person name="Letcher P.M."/>
            <person name="Powell M.J."/>
            <person name="Kuo A."/>
            <person name="Labutti K."/>
            <person name="Pangilinan J."/>
            <person name="Andreopoulos W."/>
            <person name="Tritt A."/>
            <person name="Riley R."/>
            <person name="Hundley H."/>
            <person name="Johnson J."/>
            <person name="Lipzen A."/>
            <person name="Barry K."/>
            <person name="Berbee M.L."/>
            <person name="Buchler N.E."/>
            <person name="Grigoriev I.V."/>
            <person name="Spatafora J.W."/>
            <person name="Stajich J.E."/>
            <person name="James T.Y."/>
        </authorList>
    </citation>
    <scope>NUCLEOTIDE SEQUENCE</scope>
    <source>
        <strain evidence="5">AG</strain>
    </source>
</reference>
<evidence type="ECO:0000256" key="3">
    <source>
        <dbReference type="ARBA" id="ARBA00023242"/>
    </source>
</evidence>
<keyword evidence="6" id="KW-1185">Reference proteome</keyword>
<keyword evidence="4" id="KW-0175">Coiled coil</keyword>
<comment type="subcellular location">
    <subcellularLocation>
        <location evidence="1">Nucleus</location>
    </subcellularLocation>
</comment>
<name>A0AAD5HH97_UMBRA</name>
<dbReference type="RefSeq" id="XP_051449329.1">
    <property type="nucleotide sequence ID" value="XM_051585344.1"/>
</dbReference>
<dbReference type="GO" id="GO:0003729">
    <property type="term" value="F:mRNA binding"/>
    <property type="evidence" value="ECO:0007669"/>
    <property type="project" value="TreeGrafter"/>
</dbReference>
<sequence length="214" mass="24763">MSSTLAHTAAITEACNTLRSIAAEFLEIKQKSDNSTIDSLQDTRTNTQFALLKELHTTTYNHTREMKNLTAEARQIMDLRHLGLQNIAYEKRHLEEEIVKCRQFRSIYQDIELISEEEFLNTAPPELTQDSNAHARMINRLKFEHQERLRLKQVLEDLNQERLQLIKEHRLEGSQLEDLDSQLDDIVKACQPIEKMLNPPPALEPTPMDTTEAS</sequence>
<evidence type="ECO:0000256" key="1">
    <source>
        <dbReference type="ARBA" id="ARBA00004123"/>
    </source>
</evidence>
<comment type="similarity">
    <text evidence="2">Belongs to the THOC5 family.</text>
</comment>
<dbReference type="GO" id="GO:0000445">
    <property type="term" value="C:THO complex part of transcription export complex"/>
    <property type="evidence" value="ECO:0007669"/>
    <property type="project" value="TreeGrafter"/>
</dbReference>
<protein>
    <submittedName>
        <fullName evidence="5">Uncharacterized protein</fullName>
    </submittedName>
</protein>
<evidence type="ECO:0000313" key="6">
    <source>
        <dbReference type="Proteomes" id="UP001206595"/>
    </source>
</evidence>